<gene>
    <name evidence="1" type="ORF">METZ01_LOCUS860</name>
</gene>
<dbReference type="AlphaFoldDB" id="A0A381N085"/>
<sequence>VEIFWSDDKSEMIPGWVREQDVIYAGNYFMSPQDDLELAKQ</sequence>
<name>A0A381N085_9ZZZZ</name>
<organism evidence="1">
    <name type="scientific">marine metagenome</name>
    <dbReference type="NCBI Taxonomy" id="408172"/>
    <lineage>
        <taxon>unclassified sequences</taxon>
        <taxon>metagenomes</taxon>
        <taxon>ecological metagenomes</taxon>
    </lineage>
</organism>
<reference evidence="1" key="1">
    <citation type="submission" date="2018-05" db="EMBL/GenBank/DDBJ databases">
        <authorList>
            <person name="Lanie J.A."/>
            <person name="Ng W.-L."/>
            <person name="Kazmierczak K.M."/>
            <person name="Andrzejewski T.M."/>
            <person name="Davidsen T.M."/>
            <person name="Wayne K.J."/>
            <person name="Tettelin H."/>
            <person name="Glass J.I."/>
            <person name="Rusch D."/>
            <person name="Podicherti R."/>
            <person name="Tsui H.-C.T."/>
            <person name="Winkler M.E."/>
        </authorList>
    </citation>
    <scope>NUCLEOTIDE SEQUENCE</scope>
</reference>
<evidence type="ECO:0000313" key="1">
    <source>
        <dbReference type="EMBL" id="SUZ48006.1"/>
    </source>
</evidence>
<feature type="non-terminal residue" evidence="1">
    <location>
        <position position="1"/>
    </location>
</feature>
<protein>
    <submittedName>
        <fullName evidence="1">Uncharacterized protein</fullName>
    </submittedName>
</protein>
<proteinExistence type="predicted"/>
<dbReference type="EMBL" id="UINC01000046">
    <property type="protein sequence ID" value="SUZ48006.1"/>
    <property type="molecule type" value="Genomic_DNA"/>
</dbReference>
<accession>A0A381N085</accession>